<dbReference type="OMA" id="AIMPGHL"/>
<protein>
    <recommendedName>
        <fullName evidence="4">Hyaluronan/mRNA-binding protein domain-containing protein</fullName>
    </recommendedName>
</protein>
<dbReference type="PANTHER" id="PTHR12299">
    <property type="entry name" value="HYALURONIC ACID-BINDING PROTEIN 4"/>
    <property type="match status" value="1"/>
</dbReference>
<keyword evidence="6" id="KW-1185">Reference proteome</keyword>
<feature type="compositionally biased region" description="Basic and acidic residues" evidence="3">
    <location>
        <begin position="275"/>
        <end position="288"/>
    </location>
</feature>
<dbReference type="GO" id="GO:0005634">
    <property type="term" value="C:nucleus"/>
    <property type="evidence" value="ECO:0007669"/>
    <property type="project" value="TreeGrafter"/>
</dbReference>
<feature type="region of interest" description="Disordered" evidence="3">
    <location>
        <begin position="32"/>
        <end position="313"/>
    </location>
</feature>
<feature type="domain" description="Hyaluronan/mRNA-binding protein" evidence="4">
    <location>
        <begin position="193"/>
        <end position="306"/>
    </location>
</feature>
<feature type="compositionally biased region" description="Basic and acidic residues" evidence="3">
    <location>
        <begin position="224"/>
        <end position="233"/>
    </location>
</feature>
<dbReference type="GO" id="GO:0005737">
    <property type="term" value="C:cytoplasm"/>
    <property type="evidence" value="ECO:0007669"/>
    <property type="project" value="TreeGrafter"/>
</dbReference>
<comment type="similarity">
    <text evidence="2">Belongs to the SERBP1-HABP4 family.</text>
</comment>
<dbReference type="InterPro" id="IPR032381">
    <property type="entry name" value="IHABP4_N"/>
</dbReference>
<evidence type="ECO:0000256" key="1">
    <source>
        <dbReference type="ARBA" id="ARBA00022845"/>
    </source>
</evidence>
<feature type="compositionally biased region" description="Basic and acidic residues" evidence="3">
    <location>
        <begin position="77"/>
        <end position="93"/>
    </location>
</feature>
<dbReference type="EnsemblMetazoa" id="XM_014401239.2">
    <property type="protein sequence ID" value="XP_014256725.1"/>
    <property type="gene ID" value="LOC106670696"/>
</dbReference>
<dbReference type="OrthoDB" id="6022699at2759"/>
<dbReference type="InterPro" id="IPR039764">
    <property type="entry name" value="HABP4/SERBP1-like"/>
</dbReference>
<organism evidence="5 6">
    <name type="scientific">Cimex lectularius</name>
    <name type="common">Bed bug</name>
    <name type="synonym">Acanthia lectularia</name>
    <dbReference type="NCBI Taxonomy" id="79782"/>
    <lineage>
        <taxon>Eukaryota</taxon>
        <taxon>Metazoa</taxon>
        <taxon>Ecdysozoa</taxon>
        <taxon>Arthropoda</taxon>
        <taxon>Hexapoda</taxon>
        <taxon>Insecta</taxon>
        <taxon>Pterygota</taxon>
        <taxon>Neoptera</taxon>
        <taxon>Paraneoptera</taxon>
        <taxon>Hemiptera</taxon>
        <taxon>Heteroptera</taxon>
        <taxon>Panheteroptera</taxon>
        <taxon>Cimicomorpha</taxon>
        <taxon>Cimicidae</taxon>
        <taxon>Cimex</taxon>
    </lineage>
</organism>
<dbReference type="GeneID" id="106670696"/>
<evidence type="ECO:0000256" key="2">
    <source>
        <dbReference type="ARBA" id="ARBA00035118"/>
    </source>
</evidence>
<keyword evidence="1" id="KW-0810">Translation regulation</keyword>
<proteinExistence type="inferred from homology"/>
<dbReference type="Pfam" id="PF04774">
    <property type="entry name" value="HABP4_PAI-RBP1"/>
    <property type="match status" value="1"/>
</dbReference>
<dbReference type="GO" id="GO:0006417">
    <property type="term" value="P:regulation of translation"/>
    <property type="evidence" value="ECO:0007669"/>
    <property type="project" value="UniProtKB-KW"/>
</dbReference>
<dbReference type="GO" id="GO:0003723">
    <property type="term" value="F:RNA binding"/>
    <property type="evidence" value="ECO:0007669"/>
    <property type="project" value="InterPro"/>
</dbReference>
<evidence type="ECO:0000259" key="4">
    <source>
        <dbReference type="SMART" id="SM01233"/>
    </source>
</evidence>
<dbReference type="SMART" id="SM01233">
    <property type="entry name" value="HABP4_PAI-RBP1"/>
    <property type="match status" value="1"/>
</dbReference>
<dbReference type="Pfam" id="PF16174">
    <property type="entry name" value="IHABP4_N"/>
    <property type="match status" value="1"/>
</dbReference>
<dbReference type="KEGG" id="clec:106670696"/>
<reference evidence="5" key="1">
    <citation type="submission" date="2022-01" db="UniProtKB">
        <authorList>
            <consortium name="EnsemblMetazoa"/>
        </authorList>
    </citation>
    <scope>IDENTIFICATION</scope>
</reference>
<dbReference type="PANTHER" id="PTHR12299:SF17">
    <property type="entry name" value="AT19571P-RELATED"/>
    <property type="match status" value="1"/>
</dbReference>
<feature type="compositionally biased region" description="Basic and acidic residues" evidence="3">
    <location>
        <begin position="189"/>
        <end position="217"/>
    </location>
</feature>
<feature type="compositionally biased region" description="Basic and acidic residues" evidence="3">
    <location>
        <begin position="412"/>
        <end position="424"/>
    </location>
</feature>
<feature type="compositionally biased region" description="Basic and acidic residues" evidence="3">
    <location>
        <begin position="32"/>
        <end position="56"/>
    </location>
</feature>
<feature type="compositionally biased region" description="Basic and acidic residues" evidence="3">
    <location>
        <begin position="107"/>
        <end position="150"/>
    </location>
</feature>
<accession>A0A8I6S5Y1</accession>
<feature type="compositionally biased region" description="Polar residues" evidence="3">
    <location>
        <begin position="236"/>
        <end position="261"/>
    </location>
</feature>
<name>A0A8I6S5Y1_CIMLE</name>
<dbReference type="RefSeq" id="XP_014256725.1">
    <property type="nucleotide sequence ID" value="XM_014401239.2"/>
</dbReference>
<feature type="compositionally biased region" description="Gly residues" evidence="3">
    <location>
        <begin position="368"/>
        <end position="383"/>
    </location>
</feature>
<dbReference type="AlphaFoldDB" id="A0A8I6S5Y1"/>
<evidence type="ECO:0000313" key="6">
    <source>
        <dbReference type="Proteomes" id="UP000494040"/>
    </source>
</evidence>
<feature type="region of interest" description="Disordered" evidence="3">
    <location>
        <begin position="365"/>
        <end position="424"/>
    </location>
</feature>
<evidence type="ECO:0000313" key="5">
    <source>
        <dbReference type="EnsemblMetazoa" id="XP_014256725.1"/>
    </source>
</evidence>
<dbReference type="Proteomes" id="UP000494040">
    <property type="component" value="Unassembled WGS sequence"/>
</dbReference>
<evidence type="ECO:0000256" key="3">
    <source>
        <dbReference type="SAM" id="MobiDB-lite"/>
    </source>
</evidence>
<sequence length="424" mass="47949">MSTTQYGIGVTKNRFELADIFDEDPLEVLKIHEQEREAKKKTKLSEKENKGKEPPAKPKAPAPRGKGIKETQNLKPQEQKGKEEKARGPRLERGPGGGASQSAGPGGDRKFQDNREEVKNRRNREDRPQGDFHREDRPEKTERRDYRNDKNTFYGDLNSENRGRGVRGGRGGFSGRGRAGRGGGSRQSFDARGKREYDRQSGSDKTGVKSVDKRDGSGAHNWGNHRDDLDRDLNNPMTQSDEGQQNWSPEKNDPETTTETNGPPVEGEETATLQEEERKELTLDEWKALKAPKQKPTYNLRKAGEGEDPSQWKKMYALQKKKDGDDEEEEEEYVSKMQEYESCEYPQRVGRQKHILDIDIHFKDTRGGVRGRGNRGTGRGGPRMGMRGNNVNPNLPEKHTSSGRENTQKLAPKVDDEHDFPSLG</sequence>
<dbReference type="InterPro" id="IPR006861">
    <property type="entry name" value="HABP4_PAIRBP1-bd"/>
</dbReference>
<feature type="compositionally biased region" description="Gly residues" evidence="3">
    <location>
        <begin position="166"/>
        <end position="185"/>
    </location>
</feature>